<feature type="non-terminal residue" evidence="2">
    <location>
        <position position="38"/>
    </location>
</feature>
<dbReference type="EMBL" id="QWEC01000372">
    <property type="protein sequence ID" value="RII94216.1"/>
    <property type="molecule type" value="Genomic_DNA"/>
</dbReference>
<feature type="region of interest" description="Disordered" evidence="1">
    <location>
        <begin position="1"/>
        <end position="38"/>
    </location>
</feature>
<comment type="caution">
    <text evidence="2">The sequence shown here is derived from an EMBL/GenBank/DDBJ whole genome shotgun (WGS) entry which is preliminary data.</text>
</comment>
<protein>
    <submittedName>
        <fullName evidence="2">Sugar ABC transporter permease</fullName>
    </submittedName>
</protein>
<evidence type="ECO:0000313" key="3">
    <source>
        <dbReference type="Proteomes" id="UP000266298"/>
    </source>
</evidence>
<accession>A0A399NNM2</accession>
<evidence type="ECO:0000313" key="2">
    <source>
        <dbReference type="EMBL" id="RII94216.1"/>
    </source>
</evidence>
<dbReference type="Proteomes" id="UP000266298">
    <property type="component" value="Unassembled WGS sequence"/>
</dbReference>
<sequence length="38" mass="3899">MAVDTRDTRVADKIGLARRGVGVAGPGRPPSAPRKGRG</sequence>
<name>A0A399NNM2_9MICO</name>
<dbReference type="AlphaFoldDB" id="A0A399NNM2"/>
<proteinExistence type="predicted"/>
<gene>
    <name evidence="2" type="ORF">DZF96_15175</name>
</gene>
<reference evidence="2 3" key="1">
    <citation type="submission" date="2018-08" db="EMBL/GenBank/DDBJ databases">
        <title>Genome Sequence of Clavibacter michiganensis Subspecies type strains, and the Atypical Peach-Colored Strains Isolated from Tomato.</title>
        <authorList>
            <person name="Osdaghi E."/>
            <person name="Portier P."/>
            <person name="Briand M."/>
            <person name="Jacques M.-A."/>
        </authorList>
    </citation>
    <scope>NUCLEOTIDE SEQUENCE [LARGE SCALE GENOMIC DNA]</scope>
    <source>
        <strain evidence="2 3">CFBP 7493</strain>
    </source>
</reference>
<organism evidence="2 3">
    <name type="scientific">Clavibacter michiganensis</name>
    <dbReference type="NCBI Taxonomy" id="28447"/>
    <lineage>
        <taxon>Bacteria</taxon>
        <taxon>Bacillati</taxon>
        <taxon>Actinomycetota</taxon>
        <taxon>Actinomycetes</taxon>
        <taxon>Micrococcales</taxon>
        <taxon>Microbacteriaceae</taxon>
        <taxon>Clavibacter</taxon>
    </lineage>
</organism>
<evidence type="ECO:0000256" key="1">
    <source>
        <dbReference type="SAM" id="MobiDB-lite"/>
    </source>
</evidence>
<feature type="compositionally biased region" description="Basic and acidic residues" evidence="1">
    <location>
        <begin position="1"/>
        <end position="12"/>
    </location>
</feature>